<evidence type="ECO:0000256" key="6">
    <source>
        <dbReference type="ARBA" id="ARBA00022692"/>
    </source>
</evidence>
<feature type="transmembrane region" description="Helical" evidence="12">
    <location>
        <begin position="456"/>
        <end position="479"/>
    </location>
</feature>
<evidence type="ECO:0000256" key="9">
    <source>
        <dbReference type="ARBA" id="ARBA00023136"/>
    </source>
</evidence>
<reference evidence="13" key="1">
    <citation type="journal article" date="2010" name="Science">
        <title>Plasticity of animal genome architecture unmasked by rapid evolution of a pelagic tunicate.</title>
        <authorList>
            <person name="Denoeud F."/>
            <person name="Henriet S."/>
            <person name="Mungpakdee S."/>
            <person name="Aury J.M."/>
            <person name="Da Silva C."/>
            <person name="Brinkmann H."/>
            <person name="Mikhaleva J."/>
            <person name="Olsen L.C."/>
            <person name="Jubin C."/>
            <person name="Canestro C."/>
            <person name="Bouquet J.M."/>
            <person name="Danks G."/>
            <person name="Poulain J."/>
            <person name="Campsteijn C."/>
            <person name="Adamski M."/>
            <person name="Cross I."/>
            <person name="Yadetie F."/>
            <person name="Muffato M."/>
            <person name="Louis A."/>
            <person name="Butcher S."/>
            <person name="Tsagkogeorga G."/>
            <person name="Konrad A."/>
            <person name="Singh S."/>
            <person name="Jensen M.F."/>
            <person name="Cong E.H."/>
            <person name="Eikeseth-Otteraa H."/>
            <person name="Noel B."/>
            <person name="Anthouard V."/>
            <person name="Porcel B.M."/>
            <person name="Kachouri-Lafond R."/>
            <person name="Nishino A."/>
            <person name="Ugolini M."/>
            <person name="Chourrout P."/>
            <person name="Nishida H."/>
            <person name="Aasland R."/>
            <person name="Huzurbazar S."/>
            <person name="Westhof E."/>
            <person name="Delsuc F."/>
            <person name="Lehrach H."/>
            <person name="Reinhardt R."/>
            <person name="Weissenbach J."/>
            <person name="Roy S.W."/>
            <person name="Artiguenave F."/>
            <person name="Postlethwait J.H."/>
            <person name="Manak J.R."/>
            <person name="Thompson E.M."/>
            <person name="Jaillon O."/>
            <person name="Du Pasquier L."/>
            <person name="Boudinot P."/>
            <person name="Liberles D.A."/>
            <person name="Volff J.N."/>
            <person name="Philippe H."/>
            <person name="Lenhard B."/>
            <person name="Roest Crollius H."/>
            <person name="Wincker P."/>
            <person name="Chourrout D."/>
        </authorList>
    </citation>
    <scope>NUCLEOTIDE SEQUENCE [LARGE SCALE GENOMIC DNA]</scope>
</reference>
<dbReference type="UniPathway" id="UPA00378"/>
<protein>
    <recommendedName>
        <fullName evidence="12">Alpha-1,3-glucosyltransferase</fullName>
        <ecNumber evidence="12">2.4.1.-</ecNumber>
    </recommendedName>
</protein>
<feature type="transmembrane region" description="Helical" evidence="12">
    <location>
        <begin position="106"/>
        <end position="127"/>
    </location>
</feature>
<comment type="catalytic activity">
    <reaction evidence="11">
        <text>an alpha-D-Man-(1-&gt;2)-alpha-D-Man-(1-&gt;2)-alpha-D-Man-(1-&gt;3)-[alpha-D-Man-(1-&gt;2)-alpha-D-Man-(1-&gt;3)-[alpha-D-Man-(1-&gt;2)-alpha-D-Man-(1-&gt;6)]-alpha-D-Man-(1-&gt;6)]-beta-D-Man-(1-&gt;4)-beta-D-GlcNAc-(1-&gt;4)-alpha-D-GlcNAc-diphospho-di-trans,poly-cis-dolichol + a di-trans,poly-cis-dolichyl beta-D-glucosyl phosphate = an alpha-D-Glc-(1-&gt;3)-alpha-D-Man-(1-&gt;2)-alpha-D-Man-(1-&gt;2)-alpha-D-Man-(1-&gt;3)-[alpha-D-Man-(1-&gt;2)-alpha-D-Man-(1-&gt;3)-[alpha-D-Man-(1-&gt;2)-alpha-D-Man-(1-&gt;6)]-alpha-D-Man-(1-&gt;6)]-beta-D-Man-(1-&gt;4)-beta-D-GlcNAc-(1-&gt;4)-alpha-D-GlcNAc-diphospho-di-trans,poly-cis-dolichol + a di-trans,poly-cis-dolichyl phosphate + H(+)</text>
        <dbReference type="Rhea" id="RHEA:30635"/>
        <dbReference type="Rhea" id="RHEA-COMP:19498"/>
        <dbReference type="Rhea" id="RHEA-COMP:19502"/>
        <dbReference type="Rhea" id="RHEA-COMP:19520"/>
        <dbReference type="Rhea" id="RHEA-COMP:19521"/>
        <dbReference type="ChEBI" id="CHEBI:15378"/>
        <dbReference type="ChEBI" id="CHEBI:57525"/>
        <dbReference type="ChEBI" id="CHEBI:57683"/>
        <dbReference type="ChEBI" id="CHEBI:132520"/>
        <dbReference type="ChEBI" id="CHEBI:132521"/>
        <dbReference type="EC" id="2.4.1.267"/>
    </reaction>
    <physiologicalReaction direction="left-to-right" evidence="11">
        <dbReference type="Rhea" id="RHEA:30636"/>
    </physiologicalReaction>
</comment>
<accession>E4XPJ7</accession>
<evidence type="ECO:0000313" key="14">
    <source>
        <dbReference type="Proteomes" id="UP000001307"/>
    </source>
</evidence>
<name>E4XPJ7_OIKDI</name>
<organism evidence="13">
    <name type="scientific">Oikopleura dioica</name>
    <name type="common">Tunicate</name>
    <dbReference type="NCBI Taxonomy" id="34765"/>
    <lineage>
        <taxon>Eukaryota</taxon>
        <taxon>Metazoa</taxon>
        <taxon>Chordata</taxon>
        <taxon>Tunicata</taxon>
        <taxon>Appendicularia</taxon>
        <taxon>Copelata</taxon>
        <taxon>Oikopleuridae</taxon>
        <taxon>Oikopleura</taxon>
    </lineage>
</organism>
<evidence type="ECO:0000256" key="7">
    <source>
        <dbReference type="ARBA" id="ARBA00022824"/>
    </source>
</evidence>
<feature type="transmembrane region" description="Helical" evidence="12">
    <location>
        <begin position="383"/>
        <end position="402"/>
    </location>
</feature>
<dbReference type="GO" id="GO:0005789">
    <property type="term" value="C:endoplasmic reticulum membrane"/>
    <property type="evidence" value="ECO:0007669"/>
    <property type="project" value="UniProtKB-SubCell"/>
</dbReference>
<dbReference type="InterPro" id="IPR004856">
    <property type="entry name" value="Glyco_trans_ALG6/ALG8"/>
</dbReference>
<evidence type="ECO:0000256" key="8">
    <source>
        <dbReference type="ARBA" id="ARBA00022989"/>
    </source>
</evidence>
<evidence type="ECO:0000256" key="12">
    <source>
        <dbReference type="RuleBase" id="RU363110"/>
    </source>
</evidence>
<keyword evidence="9 12" id="KW-0472">Membrane</keyword>
<evidence type="ECO:0000256" key="5">
    <source>
        <dbReference type="ARBA" id="ARBA00022679"/>
    </source>
</evidence>
<dbReference type="Proteomes" id="UP000001307">
    <property type="component" value="Unassembled WGS sequence"/>
</dbReference>
<keyword evidence="4 12" id="KW-0328">Glycosyltransferase</keyword>
<evidence type="ECO:0000256" key="3">
    <source>
        <dbReference type="ARBA" id="ARBA00008715"/>
    </source>
</evidence>
<proteinExistence type="inferred from homology"/>
<evidence type="ECO:0000313" key="13">
    <source>
        <dbReference type="EMBL" id="CBY11785.1"/>
    </source>
</evidence>
<keyword evidence="7 12" id="KW-0256">Endoplasmic reticulum</keyword>
<comment type="similarity">
    <text evidence="3 12">Belongs to the ALG6/ALG8 glucosyltransferase family.</text>
</comment>
<evidence type="ECO:0000256" key="2">
    <source>
        <dbReference type="ARBA" id="ARBA00004922"/>
    </source>
</evidence>
<dbReference type="InParanoid" id="E4XPJ7"/>
<feature type="transmembrane region" description="Helical" evidence="12">
    <location>
        <begin position="344"/>
        <end position="371"/>
    </location>
</feature>
<comment type="subcellular location">
    <subcellularLocation>
        <location evidence="1 12">Endoplasmic reticulum membrane</location>
        <topology evidence="1 12">Multi-pass membrane protein</topology>
    </subcellularLocation>
</comment>
<evidence type="ECO:0000256" key="11">
    <source>
        <dbReference type="ARBA" id="ARBA00048950"/>
    </source>
</evidence>
<dbReference type="AlphaFoldDB" id="E4XPJ7"/>
<dbReference type="Pfam" id="PF03155">
    <property type="entry name" value="Alg6_Alg8"/>
    <property type="match status" value="1"/>
</dbReference>
<sequence>MLIRMLDFVIVGASFLLRWVVSLGPYSGKNTSPLFGDYEAQRHWMELTLHQPLSKWYFFDLEYWGLDYPPLTAYHMLLCGKIAHYLNPSWVADGSSRGFESFDHQVFMRLTVLAGDLLLLVPAALLLKKKIGKLAYLGLLFNPCLILVDHGHFQYNSISLSLAIIAACLVTEANLSKRLLGAIIFTTSLFYKQMQLYHALPFFFILLGQASKQKTLLGKLTEVGLYGTSVIVTSSVILSPFILFTNDPAAQLGQIAHRLFPFARGLFEDKVANVWCLLHTLFKVKNTIPAEAQLELAALLTLICATLPCLRLLWDQSAKAMANAMTGSALAFFLLSFQVHEKQCLLFVLPALLLADTNLNFVIILTHTAFFSLLPLSVKDSNIGYYAALRLMSYGVIVLLRTEMKRDFTRINKVIPGMLDGRNGGFAPIFGAYFILQEIMLYVTHTAKPPTKYPDMWQVIISSFCCGVFVILYLIQLIFSLKTEKVQRIDLMTEKVLAIRRKNKNLKKTE</sequence>
<feature type="transmembrane region" description="Helical" evidence="12">
    <location>
        <begin position="223"/>
        <end position="244"/>
    </location>
</feature>
<dbReference type="PANTHER" id="PTHR12413">
    <property type="entry name" value="DOLICHYL GLYCOSYLTRANSFERASE"/>
    <property type="match status" value="1"/>
</dbReference>
<keyword evidence="6 12" id="KW-0812">Transmembrane</keyword>
<feature type="transmembrane region" description="Helical" evidence="12">
    <location>
        <begin position="196"/>
        <end position="211"/>
    </location>
</feature>
<gene>
    <name evidence="13" type="ORF">GSOID_T00016969001</name>
</gene>
<dbReference type="GO" id="GO:0042281">
    <property type="term" value="F:dolichyl pyrophosphate Man9GlcNAc2 alpha-1,3-glucosyltransferase activity"/>
    <property type="evidence" value="ECO:0007669"/>
    <property type="project" value="UniProtKB-EC"/>
</dbReference>
<dbReference type="EC" id="2.4.1.-" evidence="12"/>
<dbReference type="PANTHER" id="PTHR12413:SF1">
    <property type="entry name" value="DOLICHYL PYROPHOSPHATE MAN9GLCNAC2 ALPHA-1,3-GLUCOSYLTRANSFERASE"/>
    <property type="match status" value="1"/>
</dbReference>
<comment type="pathway">
    <text evidence="2 12">Protein modification; protein glycosylation.</text>
</comment>
<keyword evidence="5 12" id="KW-0808">Transferase</keyword>
<evidence type="ECO:0000256" key="4">
    <source>
        <dbReference type="ARBA" id="ARBA00022676"/>
    </source>
</evidence>
<evidence type="ECO:0000256" key="1">
    <source>
        <dbReference type="ARBA" id="ARBA00004477"/>
    </source>
</evidence>
<keyword evidence="8 12" id="KW-1133">Transmembrane helix</keyword>
<evidence type="ECO:0000256" key="10">
    <source>
        <dbReference type="ARBA" id="ARBA00044720"/>
    </source>
</evidence>
<feature type="transmembrane region" description="Helical" evidence="12">
    <location>
        <begin position="134"/>
        <end position="152"/>
    </location>
</feature>
<dbReference type="FunCoup" id="E4XPJ7">
    <property type="interactions" value="862"/>
</dbReference>
<comment type="function">
    <text evidence="10">Dolichyl pyrophosphate Man9GlcNAc2 alpha-1,3-glucosyltransferase that operates in the biosynthetic pathway of dolichol-linked oligosaccharides, the glycan precursors employed in protein asparagine (N)-glycosylation. The assembly of dolichol-linked oligosaccharides begins on the cytosolic side of the endoplasmic reticulum membrane and finishes in its lumen. The sequential addition of sugars to dolichol pyrophosphate produces dolichol-linked oligosaccharides containing fourteen sugars, including two GlcNAcs, nine mannoses and three glucoses. Once assembled, the oligosaccharide is transferred from the lipid to nascent proteins by oligosaccharyltransferases. In the lumen of the endoplasmic reticulum, adds the first glucose residue from dolichyl phosphate glucose (Dol-P-Glc) onto the lipid-linked oligosaccharide intermediate Man(9)GlcNAc(2)-PP-Dol to produce Glc(1)Man(9)GlcNAc(2)-PP-Dol. Glc(1)Man(9)GlcNAc(2)-PP-Dol is a substrate for ALG8, the following enzyme in the biosynthetic pathway.</text>
</comment>
<keyword evidence="14" id="KW-1185">Reference proteome</keyword>
<feature type="transmembrane region" description="Helical" evidence="12">
    <location>
        <begin position="423"/>
        <end position="444"/>
    </location>
</feature>
<feature type="transmembrane region" description="Helical" evidence="12">
    <location>
        <begin position="320"/>
        <end position="337"/>
    </location>
</feature>
<dbReference type="EMBL" id="FN653094">
    <property type="protein sequence ID" value="CBY11785.1"/>
    <property type="molecule type" value="Genomic_DNA"/>
</dbReference>
<dbReference type="OrthoDB" id="4983at2759"/>